<reference evidence="5" key="1">
    <citation type="journal article" date="2020" name="Stud. Mycol.">
        <title>101 Dothideomycetes genomes: a test case for predicting lifestyles and emergence of pathogens.</title>
        <authorList>
            <person name="Haridas S."/>
            <person name="Albert R."/>
            <person name="Binder M."/>
            <person name="Bloem J."/>
            <person name="Labutti K."/>
            <person name="Salamov A."/>
            <person name="Andreopoulos B."/>
            <person name="Baker S."/>
            <person name="Barry K."/>
            <person name="Bills G."/>
            <person name="Bluhm B."/>
            <person name="Cannon C."/>
            <person name="Castanera R."/>
            <person name="Culley D."/>
            <person name="Daum C."/>
            <person name="Ezra D."/>
            <person name="Gonzalez J."/>
            <person name="Henrissat B."/>
            <person name="Kuo A."/>
            <person name="Liang C."/>
            <person name="Lipzen A."/>
            <person name="Lutzoni F."/>
            <person name="Magnuson J."/>
            <person name="Mondo S."/>
            <person name="Nolan M."/>
            <person name="Ohm R."/>
            <person name="Pangilinan J."/>
            <person name="Park H.-J."/>
            <person name="Ramirez L."/>
            <person name="Alfaro M."/>
            <person name="Sun H."/>
            <person name="Tritt A."/>
            <person name="Yoshinaga Y."/>
            <person name="Zwiers L.-H."/>
            <person name="Turgeon B."/>
            <person name="Goodwin S."/>
            <person name="Spatafora J."/>
            <person name="Crous P."/>
            <person name="Grigoriev I."/>
        </authorList>
    </citation>
    <scope>NUCLEOTIDE SEQUENCE</scope>
    <source>
        <strain evidence="5">CBS 262.69</strain>
    </source>
</reference>
<dbReference type="EMBL" id="ML996689">
    <property type="protein sequence ID" value="KAF2403599.1"/>
    <property type="molecule type" value="Genomic_DNA"/>
</dbReference>
<feature type="region of interest" description="Disordered" evidence="3">
    <location>
        <begin position="136"/>
        <end position="158"/>
    </location>
</feature>
<protein>
    <recommendedName>
        <fullName evidence="4">SHSP domain-containing protein</fullName>
    </recommendedName>
</protein>
<evidence type="ECO:0000256" key="1">
    <source>
        <dbReference type="PROSITE-ProRule" id="PRU00285"/>
    </source>
</evidence>
<feature type="compositionally biased region" description="Basic and acidic residues" evidence="3">
    <location>
        <begin position="146"/>
        <end position="158"/>
    </location>
</feature>
<evidence type="ECO:0000256" key="3">
    <source>
        <dbReference type="SAM" id="MobiDB-lite"/>
    </source>
</evidence>
<dbReference type="InterPro" id="IPR008978">
    <property type="entry name" value="HSP20-like_chaperone"/>
</dbReference>
<evidence type="ECO:0000313" key="6">
    <source>
        <dbReference type="Proteomes" id="UP000799640"/>
    </source>
</evidence>
<name>A0A6G1I6A6_9PEZI</name>
<accession>A0A6G1I6A6</accession>
<keyword evidence="6" id="KW-1185">Reference proteome</keyword>
<evidence type="ECO:0000259" key="4">
    <source>
        <dbReference type="PROSITE" id="PS01031"/>
    </source>
</evidence>
<dbReference type="Gene3D" id="2.60.40.790">
    <property type="match status" value="1"/>
</dbReference>
<dbReference type="PROSITE" id="PS01031">
    <property type="entry name" value="SHSP"/>
    <property type="match status" value="1"/>
</dbReference>
<dbReference type="InterPro" id="IPR002068">
    <property type="entry name" value="A-crystallin/Hsp20_dom"/>
</dbReference>
<dbReference type="OrthoDB" id="1431247at2759"/>
<sequence>MEFYFAYPPPVPYTTTYLHGPRQHPALSHIPHPHIPGLPHLPHLLPSLPSHNPDLEIHTPRADVRESASAYVLDIELPGVHRREDLELKWLNRRALLLKASVVRPEIPEEAAAAAAAAAPGGAGETSITTPAAPAAEALKGGEAPVEEKKKEEKEEAKAEASVHLTLRERKIGTLERAFDFPVDVDHAGLIAKLQYGVLRIVLPKVGHEAAHGLGQVEVEHTGQ</sequence>
<evidence type="ECO:0000313" key="5">
    <source>
        <dbReference type="EMBL" id="KAF2403599.1"/>
    </source>
</evidence>
<feature type="domain" description="SHSP" evidence="4">
    <location>
        <begin position="52"/>
        <end position="220"/>
    </location>
</feature>
<dbReference type="SUPFAM" id="SSF49764">
    <property type="entry name" value="HSP20-like chaperones"/>
    <property type="match status" value="1"/>
</dbReference>
<dbReference type="Proteomes" id="UP000799640">
    <property type="component" value="Unassembled WGS sequence"/>
</dbReference>
<dbReference type="CDD" id="cd06464">
    <property type="entry name" value="ACD_sHsps-like"/>
    <property type="match status" value="1"/>
</dbReference>
<proteinExistence type="inferred from homology"/>
<dbReference type="Pfam" id="PF00011">
    <property type="entry name" value="HSP20"/>
    <property type="match status" value="1"/>
</dbReference>
<dbReference type="AlphaFoldDB" id="A0A6G1I6A6"/>
<organism evidence="5 6">
    <name type="scientific">Trichodelitschia bisporula</name>
    <dbReference type="NCBI Taxonomy" id="703511"/>
    <lineage>
        <taxon>Eukaryota</taxon>
        <taxon>Fungi</taxon>
        <taxon>Dikarya</taxon>
        <taxon>Ascomycota</taxon>
        <taxon>Pezizomycotina</taxon>
        <taxon>Dothideomycetes</taxon>
        <taxon>Dothideomycetes incertae sedis</taxon>
        <taxon>Phaeotrichales</taxon>
        <taxon>Phaeotrichaceae</taxon>
        <taxon>Trichodelitschia</taxon>
    </lineage>
</organism>
<gene>
    <name evidence="5" type="ORF">EJ06DRAFT_527205</name>
</gene>
<comment type="similarity">
    <text evidence="1 2">Belongs to the small heat shock protein (HSP20) family.</text>
</comment>
<evidence type="ECO:0000256" key="2">
    <source>
        <dbReference type="RuleBase" id="RU003616"/>
    </source>
</evidence>